<evidence type="ECO:0000259" key="3">
    <source>
        <dbReference type="Pfam" id="PF17853"/>
    </source>
</evidence>
<dbReference type="Proteomes" id="UP000035016">
    <property type="component" value="Chromosome Chromosome"/>
</dbReference>
<feature type="domain" description="PucR C-terminal helix-turn-helix" evidence="2">
    <location>
        <begin position="338"/>
        <end position="395"/>
    </location>
</feature>
<dbReference type="InterPro" id="IPR025736">
    <property type="entry name" value="PucR_C-HTH_dom"/>
</dbReference>
<dbReference type="PANTHER" id="PTHR33744:SF17">
    <property type="entry name" value="CONSERVED PROTEIN"/>
    <property type="match status" value="1"/>
</dbReference>
<dbReference type="AlphaFoldDB" id="A0A0F7VSS3"/>
<dbReference type="Pfam" id="PF13556">
    <property type="entry name" value="HTH_30"/>
    <property type="match status" value="1"/>
</dbReference>
<dbReference type="InterPro" id="IPR042070">
    <property type="entry name" value="PucR_C-HTH_sf"/>
</dbReference>
<dbReference type="KEGG" id="sle:sle_21370"/>
<gene>
    <name evidence="4" type="primary">sle_21370</name>
    <name evidence="5" type="ORF">ACH49_09310</name>
</gene>
<evidence type="ECO:0000313" key="7">
    <source>
        <dbReference type="Proteomes" id="UP000037274"/>
    </source>
</evidence>
<accession>A0A0F7VSS3</accession>
<keyword evidence="7" id="KW-1185">Reference proteome</keyword>
<comment type="similarity">
    <text evidence="1">Belongs to the CdaR family.</text>
</comment>
<dbReference type="InterPro" id="IPR041522">
    <property type="entry name" value="CdaR_GGDEF"/>
</dbReference>
<dbReference type="InterPro" id="IPR051448">
    <property type="entry name" value="CdaR-like_regulators"/>
</dbReference>
<evidence type="ECO:0000313" key="4">
    <source>
        <dbReference type="EMBL" id="CQR61598.1"/>
    </source>
</evidence>
<organism evidence="4 6">
    <name type="scientific">Streptomyces leeuwenhoekii</name>
    <dbReference type="NCBI Taxonomy" id="1437453"/>
    <lineage>
        <taxon>Bacteria</taxon>
        <taxon>Bacillati</taxon>
        <taxon>Actinomycetota</taxon>
        <taxon>Actinomycetes</taxon>
        <taxon>Kitasatosporales</taxon>
        <taxon>Streptomycetaceae</taxon>
        <taxon>Streptomyces</taxon>
    </lineage>
</organism>
<reference evidence="4 6" key="1">
    <citation type="submission" date="2015-02" db="EMBL/GenBank/DDBJ databases">
        <authorList>
            <person name="Gomez-Escribano P.J."/>
        </authorList>
    </citation>
    <scope>NUCLEOTIDE SEQUENCE [LARGE SCALE GENOMIC DNA]</scope>
    <source>
        <strain evidence="4">C34</strain>
        <strain evidence="6">C34 (DSM 42122 / NRRL B-24963)</strain>
    </source>
</reference>
<dbReference type="RefSeq" id="WP_047121719.1">
    <property type="nucleotide sequence ID" value="NZ_LFEH01000025.1"/>
</dbReference>
<reference evidence="5 7" key="2">
    <citation type="submission" date="2015-06" db="EMBL/GenBank/DDBJ databases">
        <title>Draft genome sequence of Streptomyces leeuwenhoekii C58, which produces the novel lasso peptide, chaxapeptin.</title>
        <authorList>
            <person name="Yi Y."/>
            <person name="Hai D."/>
            <person name="Jaspars M."/>
            <person name="Sheng H."/>
            <person name="Rateb M.E."/>
            <person name="Bull A."/>
            <person name="Goodfellow M."/>
            <person name="Asenjo J.A."/>
            <person name="Ebel R."/>
        </authorList>
    </citation>
    <scope>NUCLEOTIDE SEQUENCE [LARGE SCALE GENOMIC DNA]</scope>
    <source>
        <strain evidence="5 7">C58</strain>
    </source>
</reference>
<dbReference type="Gene3D" id="1.10.10.2840">
    <property type="entry name" value="PucR C-terminal helix-turn-helix domain"/>
    <property type="match status" value="1"/>
</dbReference>
<protein>
    <submittedName>
        <fullName evidence="4">Transcriptional Regulator</fullName>
    </submittedName>
</protein>
<name>A0A0F7VSS3_STRLW</name>
<sequence length="403" mass="42776">MRQNARVTSDFKGEYQELVDEVSELLGVPATLENRDFELIAFGAYDSEGELDPSALDPVRARSILTRRSTAAVRAWFEGFGITRATGPVRIPPAPEAGVLRGRVCLPVRHRGVVLGYVWLLDTEPGPTARQLAAAMEVTARIGALLADEAQHGADLSRELRAVLTAERDWQRDMAVAELRTALGARAQGPHTVVCVAPWPWTDPDEAPSVRTVPGATALCTVPWGSAGLSLALLVRLRSADVPAPAVSAAGRLLERARGTGTGEPAAGVAAARTGLAELGAAWREASAAARAALAEPRLGPVAEWASIGPFRLLTALPAGAAQDPAVRALLSPAHRELARTAEVYLDRAGQAGRTAAELGIHRQTLYYRLSRVEQLTGLDLDDGEDRLLLHMALKGARLQPGA</sequence>
<evidence type="ECO:0000259" key="2">
    <source>
        <dbReference type="Pfam" id="PF13556"/>
    </source>
</evidence>
<evidence type="ECO:0000313" key="6">
    <source>
        <dbReference type="Proteomes" id="UP000035016"/>
    </source>
</evidence>
<proteinExistence type="inferred from homology"/>
<evidence type="ECO:0000256" key="1">
    <source>
        <dbReference type="ARBA" id="ARBA00006754"/>
    </source>
</evidence>
<feature type="domain" description="CdaR GGDEF-like" evidence="3">
    <location>
        <begin position="175"/>
        <end position="292"/>
    </location>
</feature>
<dbReference type="EMBL" id="LN831790">
    <property type="protein sequence ID" value="CQR61598.1"/>
    <property type="molecule type" value="Genomic_DNA"/>
</dbReference>
<dbReference type="EMBL" id="LFEH01000025">
    <property type="protein sequence ID" value="KMS80064.1"/>
    <property type="molecule type" value="Genomic_DNA"/>
</dbReference>
<dbReference type="PATRIC" id="fig|1437453.5.peg.2855"/>
<evidence type="ECO:0000313" key="5">
    <source>
        <dbReference type="EMBL" id="KMS80064.1"/>
    </source>
</evidence>
<dbReference type="PANTHER" id="PTHR33744">
    <property type="entry name" value="CARBOHYDRATE DIACID REGULATOR"/>
    <property type="match status" value="1"/>
</dbReference>
<dbReference type="Proteomes" id="UP000037274">
    <property type="component" value="Unassembled WGS sequence"/>
</dbReference>
<dbReference type="Pfam" id="PF17853">
    <property type="entry name" value="GGDEF_2"/>
    <property type="match status" value="1"/>
</dbReference>